<protein>
    <submittedName>
        <fullName evidence="2">Uncharacterized protein</fullName>
    </submittedName>
</protein>
<sequence>MTIMRIRKLRIDEGDSNWGRLLRLSLWQVAIAHPSFMPPEEMYHDFPSGGCPIPGCTDNCDLFRFPKQRPEHTGVLAPASSSSGLQKQYRRAAEEVRHRYGGRARAREMCNWIECRRCFSDDAAGTAAFALNGSTGEGSVTGSEASKERGEPDNEPAKRYRDTPATTAVRVVDAVERKQGRKRVSAMTTSAIIQAGLPVQNNEEFAKIWSMIHMFANPSERIDIP</sequence>
<dbReference type="KEGG" id="dsq:DICSQDRAFT_130657"/>
<gene>
    <name evidence="2" type="ORF">DICSQDRAFT_130657</name>
</gene>
<dbReference type="EMBL" id="JH719897">
    <property type="protein sequence ID" value="EJF55259.1"/>
    <property type="molecule type" value="Genomic_DNA"/>
</dbReference>
<dbReference type="Proteomes" id="UP000053319">
    <property type="component" value="Unassembled WGS sequence"/>
</dbReference>
<evidence type="ECO:0000313" key="2">
    <source>
        <dbReference type="EMBL" id="EJF55259.1"/>
    </source>
</evidence>
<feature type="compositionally biased region" description="Basic and acidic residues" evidence="1">
    <location>
        <begin position="145"/>
        <end position="160"/>
    </location>
</feature>
<reference evidence="2 3" key="1">
    <citation type="journal article" date="2012" name="Science">
        <title>The Paleozoic origin of enzymatic lignin decomposition reconstructed from 31 fungal genomes.</title>
        <authorList>
            <person name="Floudas D."/>
            <person name="Binder M."/>
            <person name="Riley R."/>
            <person name="Barry K."/>
            <person name="Blanchette R.A."/>
            <person name="Henrissat B."/>
            <person name="Martinez A.T."/>
            <person name="Otillar R."/>
            <person name="Spatafora J.W."/>
            <person name="Yadav J.S."/>
            <person name="Aerts A."/>
            <person name="Benoit I."/>
            <person name="Boyd A."/>
            <person name="Carlson A."/>
            <person name="Copeland A."/>
            <person name="Coutinho P.M."/>
            <person name="de Vries R.P."/>
            <person name="Ferreira P."/>
            <person name="Findley K."/>
            <person name="Foster B."/>
            <person name="Gaskell J."/>
            <person name="Glotzer D."/>
            <person name="Gorecki P."/>
            <person name="Heitman J."/>
            <person name="Hesse C."/>
            <person name="Hori C."/>
            <person name="Igarashi K."/>
            <person name="Jurgens J.A."/>
            <person name="Kallen N."/>
            <person name="Kersten P."/>
            <person name="Kohler A."/>
            <person name="Kuees U."/>
            <person name="Kumar T.K.A."/>
            <person name="Kuo A."/>
            <person name="LaButti K."/>
            <person name="Larrondo L.F."/>
            <person name="Lindquist E."/>
            <person name="Ling A."/>
            <person name="Lombard V."/>
            <person name="Lucas S."/>
            <person name="Lundell T."/>
            <person name="Martin R."/>
            <person name="McLaughlin D.J."/>
            <person name="Morgenstern I."/>
            <person name="Morin E."/>
            <person name="Murat C."/>
            <person name="Nagy L.G."/>
            <person name="Nolan M."/>
            <person name="Ohm R.A."/>
            <person name="Patyshakuliyeva A."/>
            <person name="Rokas A."/>
            <person name="Ruiz-Duenas F.J."/>
            <person name="Sabat G."/>
            <person name="Salamov A."/>
            <person name="Samejima M."/>
            <person name="Schmutz J."/>
            <person name="Slot J.C."/>
            <person name="St John F."/>
            <person name="Stenlid J."/>
            <person name="Sun H."/>
            <person name="Sun S."/>
            <person name="Syed K."/>
            <person name="Tsang A."/>
            <person name="Wiebenga A."/>
            <person name="Young D."/>
            <person name="Pisabarro A."/>
            <person name="Eastwood D.C."/>
            <person name="Martin F."/>
            <person name="Cullen D."/>
            <person name="Grigoriev I.V."/>
            <person name="Hibbett D.S."/>
        </authorList>
    </citation>
    <scope>NUCLEOTIDE SEQUENCE [LARGE SCALE GENOMIC DNA]</scope>
    <source>
        <strain evidence="2 3">LYAD-421 SS1</strain>
    </source>
</reference>
<dbReference type="AlphaFoldDB" id="R7SGI4"/>
<organism evidence="2 3">
    <name type="scientific">Dichomitus squalens (strain LYAD-421)</name>
    <name type="common">Western red white-rot fungus</name>
    <dbReference type="NCBI Taxonomy" id="732165"/>
    <lineage>
        <taxon>Eukaryota</taxon>
        <taxon>Fungi</taxon>
        <taxon>Dikarya</taxon>
        <taxon>Basidiomycota</taxon>
        <taxon>Agaricomycotina</taxon>
        <taxon>Agaricomycetes</taxon>
        <taxon>Polyporales</taxon>
        <taxon>Polyporaceae</taxon>
        <taxon>Dichomitus</taxon>
    </lineage>
</organism>
<feature type="region of interest" description="Disordered" evidence="1">
    <location>
        <begin position="130"/>
        <end position="160"/>
    </location>
</feature>
<dbReference type="RefSeq" id="XP_007372002.1">
    <property type="nucleotide sequence ID" value="XM_007371940.1"/>
</dbReference>
<evidence type="ECO:0000313" key="3">
    <source>
        <dbReference type="Proteomes" id="UP000053319"/>
    </source>
</evidence>
<dbReference type="GeneID" id="18834674"/>
<dbReference type="HOGENOM" id="CLU_1229898_0_0_1"/>
<accession>R7SGI4</accession>
<feature type="compositionally biased region" description="Low complexity" evidence="1">
    <location>
        <begin position="133"/>
        <end position="144"/>
    </location>
</feature>
<evidence type="ECO:0000256" key="1">
    <source>
        <dbReference type="SAM" id="MobiDB-lite"/>
    </source>
</evidence>
<proteinExistence type="predicted"/>
<name>R7SGI4_DICSQ</name>